<sequence length="195" mass="22538">MKNGFKIVMLGSPNVGKTTLIDVAIYGNLSRLTKDYEPTIEDIYTALIEYDRNLREKLFIYDYSGQIDPINIDSIKFYLSFCDAFILVFAINDKESFLMAAQIKKCIDKLREKREIPIVMIANKIDKINESAVNLDEIRKWTAQEKLKYYELKSLDRKSISECLINLTSKLVMHSKTSSSSFSRKSKTHSLQLEL</sequence>
<dbReference type="NCBIfam" id="TIGR00231">
    <property type="entry name" value="small_GTP"/>
    <property type="match status" value="1"/>
</dbReference>
<evidence type="ECO:0000313" key="4">
    <source>
        <dbReference type="EMBL" id="KAF7492565.1"/>
    </source>
</evidence>
<evidence type="ECO:0000313" key="6">
    <source>
        <dbReference type="EnsemblMetazoa" id="KAF7492565.1"/>
    </source>
</evidence>
<reference evidence="5 8" key="1">
    <citation type="journal article" date="2015" name="Parasit. Vectors">
        <title>Draft genome of the scabies mite.</title>
        <authorList>
            <person name="Rider S.D.Jr."/>
            <person name="Morgan M.S."/>
            <person name="Arlian L.G."/>
        </authorList>
    </citation>
    <scope>NUCLEOTIDE SEQUENCE [LARGE SCALE GENOMIC DNA]</scope>
    <source>
        <strain evidence="5">Arlian Lab</strain>
    </source>
</reference>
<evidence type="ECO:0000256" key="1">
    <source>
        <dbReference type="ARBA" id="ARBA00008094"/>
    </source>
</evidence>
<dbReference type="GO" id="GO:0005525">
    <property type="term" value="F:GTP binding"/>
    <property type="evidence" value="ECO:0007669"/>
    <property type="project" value="UniProtKB-KW"/>
</dbReference>
<accession>A0A132AM86</accession>
<reference evidence="4" key="3">
    <citation type="submission" date="2020-01" db="EMBL/GenBank/DDBJ databases">
        <authorList>
            <person name="Korhonen P.K.K."/>
            <person name="Guangxu M.G."/>
            <person name="Wang T.W."/>
            <person name="Stroehlein A.J.S."/>
            <person name="Young N.D."/>
            <person name="Ang C.-S.A."/>
            <person name="Fernando D.W.F."/>
            <person name="Lu H.L."/>
            <person name="Taylor S.T."/>
            <person name="Ehtesham M.E.M."/>
            <person name="Najaraj S.H.N."/>
            <person name="Harsha G.H.G."/>
            <person name="Madugundu A.M."/>
            <person name="Renuse S.R."/>
            <person name="Holt D.H."/>
            <person name="Pandey A.P."/>
            <person name="Papenfuss A.P."/>
            <person name="Gasser R.B.G."/>
            <person name="Fischer K.F."/>
        </authorList>
    </citation>
    <scope>NUCLEOTIDE SEQUENCE</scope>
    <source>
        <strain evidence="4">SSS_KF_BRIS2020</strain>
    </source>
</reference>
<dbReference type="OrthoDB" id="10002389at2759"/>
<dbReference type="EMBL" id="JXLN01018773">
    <property type="protein sequence ID" value="KPM12081.1"/>
    <property type="molecule type" value="Genomic_DNA"/>
</dbReference>
<dbReference type="VEuPathDB" id="VectorBase:SSCA008134"/>
<dbReference type="PANTHER" id="PTHR46152:SF3">
    <property type="entry name" value="NF-KAPPA-B INHIBITOR-INTERACTING RAS-LIKE PROTEIN"/>
    <property type="match status" value="1"/>
</dbReference>
<dbReference type="PRINTS" id="PR00449">
    <property type="entry name" value="RASTRNSFRMNG"/>
</dbReference>
<gene>
    <name evidence="4" type="primary">SSS_817g</name>
    <name evidence="5" type="ORF">QR98_0106620</name>
    <name evidence="4" type="ORF">SSS_817</name>
</gene>
<reference evidence="7" key="2">
    <citation type="journal article" date="2020" name="PLoS Negl. Trop. Dis.">
        <title>High-quality nuclear genome for Sarcoptes scabiei-A critical resource for a neglected parasite.</title>
        <authorList>
            <person name="Korhonen P.K."/>
            <person name="Gasser R.B."/>
            <person name="Ma G."/>
            <person name="Wang T."/>
            <person name="Stroehlein A.J."/>
            <person name="Young N.D."/>
            <person name="Ang C.S."/>
            <person name="Fernando D.D."/>
            <person name="Lu H.C."/>
            <person name="Taylor S."/>
            <person name="Reynolds S.L."/>
            <person name="Mofiz E."/>
            <person name="Najaraj S.H."/>
            <person name="Gowda H."/>
            <person name="Madugundu A."/>
            <person name="Renuse S."/>
            <person name="Holt D."/>
            <person name="Pandey A."/>
            <person name="Papenfuss A.T."/>
            <person name="Fischer K."/>
        </authorList>
    </citation>
    <scope>NUCLEOTIDE SEQUENCE [LARGE SCALE GENOMIC DNA]</scope>
</reference>
<keyword evidence="7" id="KW-1185">Reference proteome</keyword>
<organism evidence="5 8">
    <name type="scientific">Sarcoptes scabiei</name>
    <name type="common">Itch mite</name>
    <name type="synonym">Acarus scabiei</name>
    <dbReference type="NCBI Taxonomy" id="52283"/>
    <lineage>
        <taxon>Eukaryota</taxon>
        <taxon>Metazoa</taxon>
        <taxon>Ecdysozoa</taxon>
        <taxon>Arthropoda</taxon>
        <taxon>Chelicerata</taxon>
        <taxon>Arachnida</taxon>
        <taxon>Acari</taxon>
        <taxon>Acariformes</taxon>
        <taxon>Sarcoptiformes</taxon>
        <taxon>Astigmata</taxon>
        <taxon>Psoroptidia</taxon>
        <taxon>Sarcoptoidea</taxon>
        <taxon>Sarcoptidae</taxon>
        <taxon>Sarcoptinae</taxon>
        <taxon>Sarcoptes</taxon>
    </lineage>
</organism>
<dbReference type="Proteomes" id="UP000616769">
    <property type="component" value="Unassembled WGS sequence"/>
</dbReference>
<dbReference type="Pfam" id="PF00071">
    <property type="entry name" value="Ras"/>
    <property type="match status" value="1"/>
</dbReference>
<evidence type="ECO:0000313" key="5">
    <source>
        <dbReference type="EMBL" id="KPM12081.1"/>
    </source>
</evidence>
<evidence type="ECO:0000256" key="3">
    <source>
        <dbReference type="ARBA" id="ARBA00023134"/>
    </source>
</evidence>
<dbReference type="Gene3D" id="3.40.50.300">
    <property type="entry name" value="P-loop containing nucleotide triphosphate hydrolases"/>
    <property type="match status" value="1"/>
</dbReference>
<reference evidence="6" key="4">
    <citation type="submission" date="2022-06" db="UniProtKB">
        <authorList>
            <consortium name="EnsemblMetazoa"/>
        </authorList>
    </citation>
    <scope>IDENTIFICATION</scope>
</reference>
<dbReference type="SMART" id="SM00175">
    <property type="entry name" value="RAB"/>
    <property type="match status" value="1"/>
</dbReference>
<dbReference type="GO" id="GO:0003924">
    <property type="term" value="F:GTPase activity"/>
    <property type="evidence" value="ECO:0007669"/>
    <property type="project" value="InterPro"/>
</dbReference>
<keyword evidence="3" id="KW-0342">GTP-binding</keyword>
<dbReference type="GO" id="GO:0032794">
    <property type="term" value="F:GTPase activating protein binding"/>
    <property type="evidence" value="ECO:0007669"/>
    <property type="project" value="TreeGrafter"/>
</dbReference>
<dbReference type="InterPro" id="IPR042227">
    <property type="entry name" value="KBRS"/>
</dbReference>
<proteinExistence type="inferred from homology"/>
<name>A0A132AM86_SARSC</name>
<dbReference type="EnsemblMetazoa" id="SSS_817s_mrna">
    <property type="protein sequence ID" value="KAF7492565.1"/>
    <property type="gene ID" value="SSS_817"/>
</dbReference>
<dbReference type="EMBL" id="WVUK01000056">
    <property type="protein sequence ID" value="KAF7492565.1"/>
    <property type="molecule type" value="Genomic_DNA"/>
</dbReference>
<evidence type="ECO:0000313" key="8">
    <source>
        <dbReference type="Proteomes" id="UP000616769"/>
    </source>
</evidence>
<dbReference type="InterPro" id="IPR001806">
    <property type="entry name" value="Small_GTPase"/>
</dbReference>
<dbReference type="PROSITE" id="PS51419">
    <property type="entry name" value="RAB"/>
    <property type="match status" value="1"/>
</dbReference>
<comment type="similarity">
    <text evidence="1">Belongs to the small GTPase superfamily. Ras family. KappaB-Ras subfamily.</text>
</comment>
<dbReference type="SUPFAM" id="SSF52540">
    <property type="entry name" value="P-loop containing nucleoside triphosphate hydrolases"/>
    <property type="match status" value="1"/>
</dbReference>
<protein>
    <submittedName>
        <fullName evidence="4 5">NF-kappa-B inhibitor-interacting Ras-like protein 1</fullName>
    </submittedName>
</protein>
<dbReference type="InterPro" id="IPR005225">
    <property type="entry name" value="Small_GTP-bd"/>
</dbReference>
<evidence type="ECO:0000256" key="2">
    <source>
        <dbReference type="ARBA" id="ARBA00022741"/>
    </source>
</evidence>
<evidence type="ECO:0000313" key="7">
    <source>
        <dbReference type="Proteomes" id="UP000070412"/>
    </source>
</evidence>
<keyword evidence="2" id="KW-0547">Nucleotide-binding</keyword>
<dbReference type="Proteomes" id="UP000070412">
    <property type="component" value="Unassembled WGS sequence"/>
</dbReference>
<dbReference type="AlphaFoldDB" id="A0A132AM86"/>
<dbReference type="PANTHER" id="PTHR46152">
    <property type="entry name" value="NF-KAPPA-B INHIBITOR-INTERACTING RAS-LIKE PROTEIN"/>
    <property type="match status" value="1"/>
</dbReference>
<dbReference type="PROSITE" id="PS51421">
    <property type="entry name" value="RAS"/>
    <property type="match status" value="1"/>
</dbReference>
<dbReference type="SMART" id="SM00173">
    <property type="entry name" value="RAS"/>
    <property type="match status" value="1"/>
</dbReference>
<dbReference type="GO" id="GO:0032484">
    <property type="term" value="P:Ral protein signal transduction"/>
    <property type="evidence" value="ECO:0007669"/>
    <property type="project" value="TreeGrafter"/>
</dbReference>
<dbReference type="InterPro" id="IPR027417">
    <property type="entry name" value="P-loop_NTPase"/>
</dbReference>
<dbReference type="GO" id="GO:0043124">
    <property type="term" value="P:negative regulation of canonical NF-kappaB signal transduction"/>
    <property type="evidence" value="ECO:0007669"/>
    <property type="project" value="InterPro"/>
</dbReference>